<gene>
    <name evidence="3" type="ORF">UU72_C0003G0015</name>
</gene>
<dbReference type="AlphaFoldDB" id="A0A0G0WX92"/>
<dbReference type="Proteomes" id="UP000034163">
    <property type="component" value="Unassembled WGS sequence"/>
</dbReference>
<feature type="transmembrane region" description="Helical" evidence="2">
    <location>
        <begin position="20"/>
        <end position="38"/>
    </location>
</feature>
<reference evidence="3 4" key="1">
    <citation type="journal article" date="2015" name="Nature">
        <title>rRNA introns, odd ribosomes, and small enigmatic genomes across a large radiation of phyla.</title>
        <authorList>
            <person name="Brown C.T."/>
            <person name="Hug L.A."/>
            <person name="Thomas B.C."/>
            <person name="Sharon I."/>
            <person name="Castelle C.J."/>
            <person name="Singh A."/>
            <person name="Wilkins M.J."/>
            <person name="Williams K.H."/>
            <person name="Banfield J.F."/>
        </authorList>
    </citation>
    <scope>NUCLEOTIDE SEQUENCE [LARGE SCALE GENOMIC DNA]</scope>
</reference>
<evidence type="ECO:0000313" key="4">
    <source>
        <dbReference type="Proteomes" id="UP000034163"/>
    </source>
</evidence>
<feature type="compositionally biased region" description="Basic and acidic residues" evidence="1">
    <location>
        <begin position="45"/>
        <end position="59"/>
    </location>
</feature>
<comment type="caution">
    <text evidence="3">The sequence shown here is derived from an EMBL/GenBank/DDBJ whole genome shotgun (WGS) entry which is preliminary data.</text>
</comment>
<feature type="region of interest" description="Disordered" evidence="1">
    <location>
        <begin position="45"/>
        <end position="79"/>
    </location>
</feature>
<accession>A0A0G0WX92</accession>
<evidence type="ECO:0000313" key="3">
    <source>
        <dbReference type="EMBL" id="KKS17354.1"/>
    </source>
</evidence>
<sequence length="216" mass="23862">MIELLNKVKNIISNLNSRQLGILGGMGFLVLLLIISLIRSEPVEEEKQTSPFTKERDGSTSKPTPAGTQIEDRGLNEDAPISPFGGMATSEDVFIPSKKPSKDTAIKTRVVLASKLPIILRDFKTSVGIVTTTAIFTFDHDEANVVHVETVGLDFRNLDNNPATNPNVTAFRETFLASLEKIREAGVDPGNLHYIFGTRDFQHITAQRWVTQMNLL</sequence>
<name>A0A0G0WX92_UNCKA</name>
<keyword evidence="2" id="KW-1133">Transmembrane helix</keyword>
<evidence type="ECO:0000256" key="1">
    <source>
        <dbReference type="SAM" id="MobiDB-lite"/>
    </source>
</evidence>
<protein>
    <submittedName>
        <fullName evidence="3">Uncharacterized protein</fullName>
    </submittedName>
</protein>
<proteinExistence type="predicted"/>
<keyword evidence="2" id="KW-0472">Membrane</keyword>
<organism evidence="3 4">
    <name type="scientific">candidate division WWE3 bacterium GW2011_GWB1_41_6</name>
    <dbReference type="NCBI Taxonomy" id="1619112"/>
    <lineage>
        <taxon>Bacteria</taxon>
        <taxon>Katanobacteria</taxon>
    </lineage>
</organism>
<evidence type="ECO:0000256" key="2">
    <source>
        <dbReference type="SAM" id="Phobius"/>
    </source>
</evidence>
<keyword evidence="2" id="KW-0812">Transmembrane</keyword>
<dbReference type="EMBL" id="LCBS01000003">
    <property type="protein sequence ID" value="KKS17354.1"/>
    <property type="molecule type" value="Genomic_DNA"/>
</dbReference>